<evidence type="ECO:0000313" key="1">
    <source>
        <dbReference type="EMBL" id="EEY56428.1"/>
    </source>
</evidence>
<dbReference type="OrthoDB" id="140835at2759"/>
<evidence type="ECO:0000313" key="2">
    <source>
        <dbReference type="Proteomes" id="UP000006643"/>
    </source>
</evidence>
<dbReference type="VEuPathDB" id="FungiDB:PITG_09958"/>
<accession>D0NDY3</accession>
<dbReference type="InParanoid" id="D0NDY3"/>
<gene>
    <name evidence="1" type="ORF">PITG_09958</name>
</gene>
<dbReference type="KEGG" id="pif:PITG_09958"/>
<dbReference type="Proteomes" id="UP000006643">
    <property type="component" value="Unassembled WGS sequence"/>
</dbReference>
<protein>
    <submittedName>
        <fullName evidence="1">Uncharacterized protein</fullName>
    </submittedName>
</protein>
<dbReference type="OMA" id="TWSNDEI"/>
<dbReference type="EMBL" id="DS028134">
    <property type="protein sequence ID" value="EEY56428.1"/>
    <property type="molecule type" value="Genomic_DNA"/>
</dbReference>
<dbReference type="GeneID" id="9474727"/>
<proteinExistence type="predicted"/>
<dbReference type="RefSeq" id="XP_002902502.1">
    <property type="nucleotide sequence ID" value="XM_002902456.1"/>
</dbReference>
<keyword evidence="2" id="KW-1185">Reference proteome</keyword>
<name>D0NDY3_PHYIT</name>
<dbReference type="HOGENOM" id="CLU_1963886_0_0_1"/>
<sequence length="136" mass="15931">MDIDSEPSRHYAFGPVSAQDLEMVVALYEDGNHYPPHRRKSRRAVNSIQEYFFNAKHYIVRDDNVHDLKLNGNRTKTHNASLRDRNIFEHDWDNHTWSNDEIKTIRRKFKCDCYATKSTGSKATWTASEKDKMPGS</sequence>
<dbReference type="AlphaFoldDB" id="D0NDY3"/>
<reference evidence="2" key="1">
    <citation type="journal article" date="2009" name="Nature">
        <title>Genome sequence and analysis of the Irish potato famine pathogen Phytophthora infestans.</title>
        <authorList>
            <consortium name="The Broad Institute Genome Sequencing Platform"/>
            <person name="Haas B.J."/>
            <person name="Kamoun S."/>
            <person name="Zody M.C."/>
            <person name="Jiang R.H."/>
            <person name="Handsaker R.E."/>
            <person name="Cano L.M."/>
            <person name="Grabherr M."/>
            <person name="Kodira C.D."/>
            <person name="Raffaele S."/>
            <person name="Torto-Alalibo T."/>
            <person name="Bozkurt T.O."/>
            <person name="Ah-Fong A.M."/>
            <person name="Alvarado L."/>
            <person name="Anderson V.L."/>
            <person name="Armstrong M.R."/>
            <person name="Avrova A."/>
            <person name="Baxter L."/>
            <person name="Beynon J."/>
            <person name="Boevink P.C."/>
            <person name="Bollmann S.R."/>
            <person name="Bos J.I."/>
            <person name="Bulone V."/>
            <person name="Cai G."/>
            <person name="Cakir C."/>
            <person name="Carrington J.C."/>
            <person name="Chawner M."/>
            <person name="Conti L."/>
            <person name="Costanzo S."/>
            <person name="Ewan R."/>
            <person name="Fahlgren N."/>
            <person name="Fischbach M.A."/>
            <person name="Fugelstad J."/>
            <person name="Gilroy E.M."/>
            <person name="Gnerre S."/>
            <person name="Green P.J."/>
            <person name="Grenville-Briggs L.J."/>
            <person name="Griffith J."/>
            <person name="Grunwald N.J."/>
            <person name="Horn K."/>
            <person name="Horner N.R."/>
            <person name="Hu C.H."/>
            <person name="Huitema E."/>
            <person name="Jeong D.H."/>
            <person name="Jones A.M."/>
            <person name="Jones J.D."/>
            <person name="Jones R.W."/>
            <person name="Karlsson E.K."/>
            <person name="Kunjeti S.G."/>
            <person name="Lamour K."/>
            <person name="Liu Z."/>
            <person name="Ma L."/>
            <person name="Maclean D."/>
            <person name="Chibucos M.C."/>
            <person name="McDonald H."/>
            <person name="McWalters J."/>
            <person name="Meijer H.J."/>
            <person name="Morgan W."/>
            <person name="Morris P.F."/>
            <person name="Munro C.A."/>
            <person name="O'Neill K."/>
            <person name="Ospina-Giraldo M."/>
            <person name="Pinzon A."/>
            <person name="Pritchard L."/>
            <person name="Ramsahoye B."/>
            <person name="Ren Q."/>
            <person name="Restrepo S."/>
            <person name="Roy S."/>
            <person name="Sadanandom A."/>
            <person name="Savidor A."/>
            <person name="Schornack S."/>
            <person name="Schwartz D.C."/>
            <person name="Schumann U.D."/>
            <person name="Schwessinger B."/>
            <person name="Seyer L."/>
            <person name="Sharpe T."/>
            <person name="Silvar C."/>
            <person name="Song J."/>
            <person name="Studholme D.J."/>
            <person name="Sykes S."/>
            <person name="Thines M."/>
            <person name="van de Vondervoort P.J."/>
            <person name="Phuntumart V."/>
            <person name="Wawra S."/>
            <person name="Weide R."/>
            <person name="Win J."/>
            <person name="Young C."/>
            <person name="Zhou S."/>
            <person name="Fry W."/>
            <person name="Meyers B.C."/>
            <person name="van West P."/>
            <person name="Ristaino J."/>
            <person name="Govers F."/>
            <person name="Birch P.R."/>
            <person name="Whisson S.C."/>
            <person name="Judelson H.S."/>
            <person name="Nusbaum C."/>
        </authorList>
    </citation>
    <scope>NUCLEOTIDE SEQUENCE [LARGE SCALE GENOMIC DNA]</scope>
    <source>
        <strain evidence="2">T30-4</strain>
    </source>
</reference>
<organism evidence="1 2">
    <name type="scientific">Phytophthora infestans (strain T30-4)</name>
    <name type="common">Potato late blight agent</name>
    <dbReference type="NCBI Taxonomy" id="403677"/>
    <lineage>
        <taxon>Eukaryota</taxon>
        <taxon>Sar</taxon>
        <taxon>Stramenopiles</taxon>
        <taxon>Oomycota</taxon>
        <taxon>Peronosporomycetes</taxon>
        <taxon>Peronosporales</taxon>
        <taxon>Peronosporaceae</taxon>
        <taxon>Phytophthora</taxon>
    </lineage>
</organism>